<protein>
    <submittedName>
        <fullName evidence="1">Uncharacterized protein</fullName>
    </submittedName>
</protein>
<name>A0A368REY3_SETIT</name>
<organism evidence="1">
    <name type="scientific">Setaria italica</name>
    <name type="common">Foxtail millet</name>
    <name type="synonym">Panicum italicum</name>
    <dbReference type="NCBI Taxonomy" id="4555"/>
    <lineage>
        <taxon>Eukaryota</taxon>
        <taxon>Viridiplantae</taxon>
        <taxon>Streptophyta</taxon>
        <taxon>Embryophyta</taxon>
        <taxon>Tracheophyta</taxon>
        <taxon>Spermatophyta</taxon>
        <taxon>Magnoliopsida</taxon>
        <taxon>Liliopsida</taxon>
        <taxon>Poales</taxon>
        <taxon>Poaceae</taxon>
        <taxon>PACMAD clade</taxon>
        <taxon>Panicoideae</taxon>
        <taxon>Panicodae</taxon>
        <taxon>Paniceae</taxon>
        <taxon>Cenchrinae</taxon>
        <taxon>Setaria</taxon>
    </lineage>
</organism>
<reference evidence="1" key="2">
    <citation type="submission" date="2015-07" db="EMBL/GenBank/DDBJ databases">
        <authorList>
            <person name="Noorani M."/>
        </authorList>
    </citation>
    <scope>NUCLEOTIDE SEQUENCE</scope>
    <source>
        <strain evidence="1">Yugu1</strain>
    </source>
</reference>
<dbReference type="EMBL" id="CM003532">
    <property type="protein sequence ID" value="RCV28765.1"/>
    <property type="molecule type" value="Genomic_DNA"/>
</dbReference>
<evidence type="ECO:0000313" key="1">
    <source>
        <dbReference type="EMBL" id="RCV28765.1"/>
    </source>
</evidence>
<sequence length="126" mass="14613">MADGSSVSGFLIDLYDRDPGVTIMAGASPDILKFEVTTVETYLANRNWEGLETYIEKFLKDVQVEFHSHSGLVYTLYKARIGNLILNKKFDESRTLFNEKVQTLIKMMISIYHLTWHKMFSTWRPV</sequence>
<proteinExistence type="predicted"/>
<dbReference type="AlphaFoldDB" id="A0A368REY3"/>
<accession>A0A368REY3</accession>
<gene>
    <name evidence="1" type="ORF">SETIT_5G429200v2</name>
</gene>
<reference evidence="1" key="1">
    <citation type="journal article" date="2012" name="Nat. Biotechnol.">
        <title>Reference genome sequence of the model plant Setaria.</title>
        <authorList>
            <person name="Bennetzen J.L."/>
            <person name="Schmutz J."/>
            <person name="Wang H."/>
            <person name="Percifield R."/>
            <person name="Hawkins J."/>
            <person name="Pontaroli A.C."/>
            <person name="Estep M."/>
            <person name="Feng L."/>
            <person name="Vaughn J.N."/>
            <person name="Grimwood J."/>
            <person name="Jenkins J."/>
            <person name="Barry K."/>
            <person name="Lindquist E."/>
            <person name="Hellsten U."/>
            <person name="Deshpande S."/>
            <person name="Wang X."/>
            <person name="Wu X."/>
            <person name="Mitros T."/>
            <person name="Triplett J."/>
            <person name="Yang X."/>
            <person name="Ye C.Y."/>
            <person name="Mauro-Herrera M."/>
            <person name="Wang L."/>
            <person name="Li P."/>
            <person name="Sharma M."/>
            <person name="Sharma R."/>
            <person name="Ronald P.C."/>
            <person name="Panaud O."/>
            <person name="Kellogg E.A."/>
            <person name="Brutnell T.P."/>
            <person name="Doust A.N."/>
            <person name="Tuskan G.A."/>
            <person name="Rokhsar D."/>
            <person name="Devos K.M."/>
        </authorList>
    </citation>
    <scope>NUCLEOTIDE SEQUENCE [LARGE SCALE GENOMIC DNA]</scope>
    <source>
        <strain evidence="1">Yugu1</strain>
    </source>
</reference>